<evidence type="ECO:0000256" key="4">
    <source>
        <dbReference type="ARBA" id="ARBA00022989"/>
    </source>
</evidence>
<feature type="transmembrane region" description="Helical" evidence="7">
    <location>
        <begin position="707"/>
        <end position="731"/>
    </location>
</feature>
<evidence type="ECO:0000313" key="8">
    <source>
        <dbReference type="EMBL" id="MBM9475110.1"/>
    </source>
</evidence>
<feature type="region of interest" description="Disordered" evidence="6">
    <location>
        <begin position="1"/>
        <end position="25"/>
    </location>
</feature>
<feature type="transmembrane region" description="Helical" evidence="7">
    <location>
        <begin position="409"/>
        <end position="432"/>
    </location>
</feature>
<evidence type="ECO:0000256" key="2">
    <source>
        <dbReference type="ARBA" id="ARBA00022475"/>
    </source>
</evidence>
<feature type="transmembrane region" description="Helical" evidence="7">
    <location>
        <begin position="571"/>
        <end position="592"/>
    </location>
</feature>
<keyword evidence="3 7" id="KW-0812">Transmembrane</keyword>
<keyword evidence="5 7" id="KW-0472">Membrane</keyword>
<feature type="transmembrane region" description="Helical" evidence="7">
    <location>
        <begin position="782"/>
        <end position="799"/>
    </location>
</feature>
<feature type="transmembrane region" description="Helical" evidence="7">
    <location>
        <begin position="355"/>
        <end position="373"/>
    </location>
</feature>
<keyword evidence="4 7" id="KW-1133">Transmembrane helix</keyword>
<evidence type="ECO:0000313" key="9">
    <source>
        <dbReference type="Proteomes" id="UP000663801"/>
    </source>
</evidence>
<feature type="transmembrane region" description="Helical" evidence="7">
    <location>
        <begin position="604"/>
        <end position="623"/>
    </location>
</feature>
<sequence length="1180" mass="123429">MRSPVEEPAITEASATPPTTAPGPSGLKRVAGITASLVGTQAFTSILGLAFWTLAARTFAESDVGVAGAAVAMMMLLGSLGSLGLGTLLIAKLPHTHESSRRVLVRTSLFAAGVTGGLLAVVVPLVAVHAFGADNLRPLVGTPLALAGLALGTGLMSVILVLDQAVLTIGVGNLQLERNIVASVVKIGALLGLNALGAGGGMAIFLAWTIGSLVSLPLVSFRTRGGRAGSGRLIDLRLLRGMGRDAASHHALNITIQATLQILPIMVTVLLSAQENAYFNSAVLVSGFVFALPFAISVGLFAAARGDEREVLSRMRLTIPVGLAVSLSAIIVIFPLAPLVLNLFGSAYSDEGANILRALVLAGLPFVIKDHFVALRRVQGRTTEATLLLVVFTVLELVAAAIGAELGGTVGLCLGFVGVLVVEALILAVPLYRGYRQMTRTTPNEGQNAVAVSTSPGEERLGGHDDERSALRRGPDEESRMDRATPDTGVTSAGAGGIPDVPAPQLPAGAEAAATPVAGARTATAERPVEQHAATGDPGPSNGSPRPGRLRRLLTGPDPQAPLVVVPGRPFTGPVLVVMALGLLLMAVAAASSRTATATGLQQTLWVAGLAIIFVPACVRVLWPRTPHAEWLVLAIALPVLLQLSRLVISPDRFVFHDELIHANTLRQIDETHRLFSENPLLPVSGYYPGLEVVTDALHQTTGLSSFVAGTVVLVAARVILVLALIGLVTLLTGSRRAGAIASVVYVLNSQFLFFNSQYSYQTLALPLAVLTIYLFLTRRRGARTALVLPLAGVAAVALTHHVTAILLVGTFAVWVALAAILRSRKATGTAVDDGRRADDRRDIGGLLVMLGASVVTWLLTAVNPGSPIGSYLLAIVTSSSTDVASLAEGEQTKALFANTAGAGPAPWEQVLIIAAVLISAVALLAALLFGRSRLRRRDAFGVLITLLALLYPVVPGGHLTRATAEVGDRAAGFVFLGIAAVVGWWLIHRRWTGRRSVIGTAVLTVAATITFLGNIVLGSGPTAQQLPGPYLISADARSVDADNLAAAEWMAANLPVESRVYGDRVGGLLAAAYGGQFTVRHVSTLIDASRLLLDPQLTDADFDLIKRAQLEYLIVDRRLANGLPNQQVYIENGEFEGQGRTTPVSPEALDKFTGVAGVQRIYDNGSIVIYDLRELRDAQ</sequence>
<feature type="transmembrane region" description="Helical" evidence="7">
    <location>
        <begin position="761"/>
        <end position="777"/>
    </location>
</feature>
<feature type="transmembrane region" description="Helical" evidence="7">
    <location>
        <begin position="940"/>
        <end position="959"/>
    </location>
</feature>
<accession>A0A939C159</accession>
<reference evidence="8" key="1">
    <citation type="submission" date="2021-01" db="EMBL/GenBank/DDBJ databases">
        <title>KCTC 19127 draft genome.</title>
        <authorList>
            <person name="An D."/>
        </authorList>
    </citation>
    <scope>NUCLEOTIDE SEQUENCE</scope>
    <source>
        <strain evidence="8">KCTC 19127</strain>
    </source>
</reference>
<keyword evidence="9" id="KW-1185">Reference proteome</keyword>
<evidence type="ECO:0000256" key="7">
    <source>
        <dbReference type="SAM" id="Phobius"/>
    </source>
</evidence>
<feature type="transmembrane region" description="Helical" evidence="7">
    <location>
        <begin position="66"/>
        <end position="91"/>
    </location>
</feature>
<feature type="compositionally biased region" description="Basic and acidic residues" evidence="6">
    <location>
        <begin position="457"/>
        <end position="485"/>
    </location>
</feature>
<dbReference type="AlphaFoldDB" id="A0A939C159"/>
<dbReference type="GO" id="GO:0005886">
    <property type="term" value="C:plasma membrane"/>
    <property type="evidence" value="ECO:0007669"/>
    <property type="project" value="UniProtKB-SubCell"/>
</dbReference>
<dbReference type="InterPro" id="IPR050833">
    <property type="entry name" value="Poly_Biosynth_Transport"/>
</dbReference>
<organism evidence="8 9">
    <name type="scientific">Nakamurella flavida</name>
    <dbReference type="NCBI Taxonomy" id="363630"/>
    <lineage>
        <taxon>Bacteria</taxon>
        <taxon>Bacillati</taxon>
        <taxon>Actinomycetota</taxon>
        <taxon>Actinomycetes</taxon>
        <taxon>Nakamurellales</taxon>
        <taxon>Nakamurellaceae</taxon>
        <taxon>Nakamurella</taxon>
    </lineage>
</organism>
<feature type="compositionally biased region" description="Low complexity" evidence="6">
    <location>
        <begin position="1"/>
        <end position="18"/>
    </location>
</feature>
<evidence type="ECO:0008006" key="10">
    <source>
        <dbReference type="Google" id="ProtNLM"/>
    </source>
</evidence>
<feature type="transmembrane region" description="Helical" evidence="7">
    <location>
        <begin position="385"/>
        <end position="403"/>
    </location>
</feature>
<evidence type="ECO:0000256" key="5">
    <source>
        <dbReference type="ARBA" id="ARBA00023136"/>
    </source>
</evidence>
<feature type="region of interest" description="Disordered" evidence="6">
    <location>
        <begin position="443"/>
        <end position="557"/>
    </location>
</feature>
<proteinExistence type="predicted"/>
<feature type="transmembrane region" description="Helical" evidence="7">
    <location>
        <begin position="250"/>
        <end position="271"/>
    </location>
</feature>
<dbReference type="EMBL" id="JAERWL010000002">
    <property type="protein sequence ID" value="MBM9475110.1"/>
    <property type="molecule type" value="Genomic_DNA"/>
</dbReference>
<dbReference type="PANTHER" id="PTHR30250">
    <property type="entry name" value="PST FAMILY PREDICTED COLANIC ACID TRANSPORTER"/>
    <property type="match status" value="1"/>
</dbReference>
<keyword evidence="2" id="KW-1003">Cell membrane</keyword>
<feature type="transmembrane region" description="Helical" evidence="7">
    <location>
        <begin position="911"/>
        <end position="931"/>
    </location>
</feature>
<feature type="compositionally biased region" description="Polar residues" evidence="6">
    <location>
        <begin position="443"/>
        <end position="456"/>
    </location>
</feature>
<feature type="transmembrane region" description="Helical" evidence="7">
    <location>
        <begin position="202"/>
        <end position="221"/>
    </location>
</feature>
<feature type="compositionally biased region" description="Low complexity" evidence="6">
    <location>
        <begin position="506"/>
        <end position="525"/>
    </location>
</feature>
<feature type="compositionally biased region" description="Low complexity" evidence="6">
    <location>
        <begin position="536"/>
        <end position="557"/>
    </location>
</feature>
<gene>
    <name evidence="8" type="ORF">JL107_01500</name>
</gene>
<feature type="transmembrane region" description="Helical" evidence="7">
    <location>
        <begin position="103"/>
        <end position="132"/>
    </location>
</feature>
<feature type="transmembrane region" description="Helical" evidence="7">
    <location>
        <begin position="844"/>
        <end position="863"/>
    </location>
</feature>
<feature type="transmembrane region" description="Helical" evidence="7">
    <location>
        <begin position="277"/>
        <end position="303"/>
    </location>
</feature>
<feature type="transmembrane region" description="Helical" evidence="7">
    <location>
        <begin position="315"/>
        <end position="335"/>
    </location>
</feature>
<feature type="transmembrane region" description="Helical" evidence="7">
    <location>
        <begin position="630"/>
        <end position="649"/>
    </location>
</feature>
<comment type="caution">
    <text evidence="8">The sequence shown here is derived from an EMBL/GenBank/DDBJ whole genome shotgun (WGS) entry which is preliminary data.</text>
</comment>
<feature type="transmembrane region" description="Helical" evidence="7">
    <location>
        <begin position="30"/>
        <end position="54"/>
    </location>
</feature>
<evidence type="ECO:0000256" key="1">
    <source>
        <dbReference type="ARBA" id="ARBA00004651"/>
    </source>
</evidence>
<dbReference type="RefSeq" id="WP_205255260.1">
    <property type="nucleotide sequence ID" value="NZ_BAAAPV010000001.1"/>
</dbReference>
<feature type="transmembrane region" description="Helical" evidence="7">
    <location>
        <begin position="971"/>
        <end position="988"/>
    </location>
</feature>
<evidence type="ECO:0000256" key="6">
    <source>
        <dbReference type="SAM" id="MobiDB-lite"/>
    </source>
</evidence>
<dbReference type="PANTHER" id="PTHR30250:SF11">
    <property type="entry name" value="O-ANTIGEN TRANSPORTER-RELATED"/>
    <property type="match status" value="1"/>
</dbReference>
<dbReference type="Proteomes" id="UP000663801">
    <property type="component" value="Unassembled WGS sequence"/>
</dbReference>
<protein>
    <recommendedName>
        <fullName evidence="10">Lipopolysaccharide biosynthesis protein</fullName>
    </recommendedName>
</protein>
<evidence type="ECO:0000256" key="3">
    <source>
        <dbReference type="ARBA" id="ARBA00022692"/>
    </source>
</evidence>
<feature type="transmembrane region" description="Helical" evidence="7">
    <location>
        <begin position="805"/>
        <end position="823"/>
    </location>
</feature>
<feature type="transmembrane region" description="Helical" evidence="7">
    <location>
        <begin position="144"/>
        <end position="167"/>
    </location>
</feature>
<feature type="transmembrane region" description="Helical" evidence="7">
    <location>
        <begin position="997"/>
        <end position="1018"/>
    </location>
</feature>
<feature type="transmembrane region" description="Helical" evidence="7">
    <location>
        <begin position="738"/>
        <end position="755"/>
    </location>
</feature>
<name>A0A939C159_9ACTN</name>
<comment type="subcellular location">
    <subcellularLocation>
        <location evidence="1">Cell membrane</location>
        <topology evidence="1">Multi-pass membrane protein</topology>
    </subcellularLocation>
</comment>